<dbReference type="InterPro" id="IPR011464">
    <property type="entry name" value="DUF1570"/>
</dbReference>
<dbReference type="Pfam" id="PF07607">
    <property type="entry name" value="DUF1570"/>
    <property type="match status" value="1"/>
</dbReference>
<dbReference type="Proteomes" id="UP000316426">
    <property type="component" value="Chromosome"/>
</dbReference>
<feature type="chain" id="PRO_5021715047" description="DUF1570 domain-containing protein" evidence="1">
    <location>
        <begin position="20"/>
        <end position="472"/>
    </location>
</feature>
<accession>A0A518KD90</accession>
<feature type="signal peptide" evidence="1">
    <location>
        <begin position="1"/>
        <end position="19"/>
    </location>
</feature>
<reference evidence="3 4" key="1">
    <citation type="submission" date="2019-02" db="EMBL/GenBank/DDBJ databases">
        <title>Deep-cultivation of Planctomycetes and their phenomic and genomic characterization uncovers novel biology.</title>
        <authorList>
            <person name="Wiegand S."/>
            <person name="Jogler M."/>
            <person name="Boedeker C."/>
            <person name="Pinto D."/>
            <person name="Vollmers J."/>
            <person name="Rivas-Marin E."/>
            <person name="Kohn T."/>
            <person name="Peeters S.H."/>
            <person name="Heuer A."/>
            <person name="Rast P."/>
            <person name="Oberbeckmann S."/>
            <person name="Bunk B."/>
            <person name="Jeske O."/>
            <person name="Meyerdierks A."/>
            <person name="Storesund J.E."/>
            <person name="Kallscheuer N."/>
            <person name="Luecker S."/>
            <person name="Lage O.M."/>
            <person name="Pohl T."/>
            <person name="Merkel B.J."/>
            <person name="Hornburger P."/>
            <person name="Mueller R.-W."/>
            <person name="Bruemmer F."/>
            <person name="Labrenz M."/>
            <person name="Spormann A.M."/>
            <person name="Op den Camp H."/>
            <person name="Overmann J."/>
            <person name="Amann R."/>
            <person name="Jetten M.S.M."/>
            <person name="Mascher T."/>
            <person name="Medema M.H."/>
            <person name="Devos D.P."/>
            <person name="Kaster A.-K."/>
            <person name="Ovreas L."/>
            <person name="Rohde M."/>
            <person name="Galperin M.Y."/>
            <person name="Jogler C."/>
        </authorList>
    </citation>
    <scope>NUCLEOTIDE SEQUENCE [LARGE SCALE GENOMIC DNA]</scope>
    <source>
        <strain evidence="3 4">Spa11</strain>
    </source>
</reference>
<dbReference type="KEGG" id="bmei:Spa11_39950"/>
<proteinExistence type="predicted"/>
<keyword evidence="1" id="KW-0732">Signal</keyword>
<organism evidence="3 4">
    <name type="scientific">Botrimarina mediterranea</name>
    <dbReference type="NCBI Taxonomy" id="2528022"/>
    <lineage>
        <taxon>Bacteria</taxon>
        <taxon>Pseudomonadati</taxon>
        <taxon>Planctomycetota</taxon>
        <taxon>Planctomycetia</taxon>
        <taxon>Pirellulales</taxon>
        <taxon>Lacipirellulaceae</taxon>
        <taxon>Botrimarina</taxon>
    </lineage>
</organism>
<dbReference type="RefSeq" id="WP_145115683.1">
    <property type="nucleotide sequence ID" value="NZ_CP036349.1"/>
</dbReference>
<evidence type="ECO:0000313" key="4">
    <source>
        <dbReference type="Proteomes" id="UP000316426"/>
    </source>
</evidence>
<evidence type="ECO:0000259" key="2">
    <source>
        <dbReference type="Pfam" id="PF07607"/>
    </source>
</evidence>
<dbReference type="AlphaFoldDB" id="A0A518KD90"/>
<gene>
    <name evidence="3" type="ORF">Spa11_39950</name>
</gene>
<evidence type="ECO:0000256" key="1">
    <source>
        <dbReference type="SAM" id="SignalP"/>
    </source>
</evidence>
<feature type="domain" description="DUF1570" evidence="2">
    <location>
        <begin position="227"/>
        <end position="354"/>
    </location>
</feature>
<name>A0A518KD90_9BACT</name>
<evidence type="ECO:0000313" key="3">
    <source>
        <dbReference type="EMBL" id="QDV75773.1"/>
    </source>
</evidence>
<sequence length="472" mass="52489" precursor="true">MPLRWFTLLLLLTATLGVAQEPESSDADKPRVAPANTGDYSGLAIPDGVQPTPPASEFAIYSGRVVRVLGEVGDHRVVMLPSGVLTSVARSDTKPSEGPFVAATREELIEQLKSEGFDKYKFESAGYYLFVYDCSEAYYLHTKSILQSMLAGVVKQLAAWGVKPQRPEAPMVVIITSNRTTFDAIMKVPEDFAAYYNGVSNRVVLYEDDKLFDAAPEFALKQGAYVVAHEAIHQLLHNTGIQHRLSDWPQWFSEGVPEYFCPLRVQSSLTRTGGDELPTRTVKWSEAGMVNDLRMHDLLRTQPANGGLVKTTVAAPSLTAHGYSVAWGLTHYLIERKPEAFKAYLADMRKSPPLSAIAAESSRAPDPLFVKHFGDDFAAIEKEVQRHLTSRKMQSAYTDPYVNQTHYVVSVTYKKGRVYYTTAGIMLSPAGAREWTTSKKQSLAEEGIDAHVVTRECRTAREAEFHMRKIMN</sequence>
<keyword evidence="4" id="KW-1185">Reference proteome</keyword>
<dbReference type="EMBL" id="CP036349">
    <property type="protein sequence ID" value="QDV75773.1"/>
    <property type="molecule type" value="Genomic_DNA"/>
</dbReference>
<protein>
    <recommendedName>
        <fullName evidence="2">DUF1570 domain-containing protein</fullName>
    </recommendedName>
</protein>